<dbReference type="InterPro" id="IPR019734">
    <property type="entry name" value="TPR_rpt"/>
</dbReference>
<dbReference type="eggNOG" id="COG0457">
    <property type="taxonomic scope" value="Bacteria"/>
</dbReference>
<proteinExistence type="predicted"/>
<keyword evidence="1" id="KW-0802">TPR repeat</keyword>
<gene>
    <name evidence="3" type="ORF">OM33_18670</name>
</gene>
<dbReference type="OrthoDB" id="5574348at2"/>
<evidence type="ECO:0000256" key="2">
    <source>
        <dbReference type="SAM" id="SignalP"/>
    </source>
</evidence>
<dbReference type="Pfam" id="PF13432">
    <property type="entry name" value="TPR_16"/>
    <property type="match status" value="1"/>
</dbReference>
<feature type="chain" id="PRO_5002039212" evidence="2">
    <location>
        <begin position="20"/>
        <end position="434"/>
    </location>
</feature>
<dbReference type="SUPFAM" id="SSF48452">
    <property type="entry name" value="TPR-like"/>
    <property type="match status" value="1"/>
</dbReference>
<reference evidence="3 4" key="1">
    <citation type="submission" date="2014-11" db="EMBL/GenBank/DDBJ databases">
        <title>Complete Genome Sequence of Pseudoalteromonas sp. Strain OCN003 Isolated from Kaneohe Bay, Oahu, Hawaii.</title>
        <authorList>
            <person name="Beurmann S."/>
            <person name="Videau P."/>
            <person name="Ushijima B."/>
            <person name="Smith A.M."/>
            <person name="Aeby G.S."/>
            <person name="Callahan S.M."/>
            <person name="Belcaid M."/>
        </authorList>
    </citation>
    <scope>NUCLEOTIDE SEQUENCE [LARGE SCALE GENOMIC DNA]</scope>
    <source>
        <strain evidence="3 4">OCN003</strain>
    </source>
</reference>
<dbReference type="Gene3D" id="1.25.40.10">
    <property type="entry name" value="Tetratricopeptide repeat domain"/>
    <property type="match status" value="2"/>
</dbReference>
<dbReference type="KEGG" id="pseo:OM33_18670"/>
<sequence length="434" mass="49280">MTMLKRNLISIALVSCVFGAPLSDAILNTEFASVQAEEVKTKRVPALRNKVYTQLARAQKLADDGDVAAGIEALDIVKKKSSSMNSYEIAMMYNFYGFIYYNENRVSDAMAAFENVVKQDPIPESLKLNTIFSLAQLAMAEGQFDQVISYLNQWESLNTKPPQANYYELKANASYQVKDYKSAVQFINTAINLHDAENKDVKENWYVLLRASYYSLNKPKDVVRVLEEMVLRFDKPEYWVQLAGMYGEIGQDNKQLALIETAKQRGFLNDGTKLKNLAQIYMYSGLAYKAANAMELGFEQGNIEKSAKNLIFVAEAYMQAREDKKAVPYFIAAAKQTENGEYDRRLAEVYLNLELFDEAADSAREALDKGGLKQESNAYIALGMAQYNLENFDASILAFEQAKKFKKAERLAQQWLQYVKREKLDKDTLSKAYL</sequence>
<organism evidence="3 4">
    <name type="scientific">Pseudoalteromonas piratica</name>
    <dbReference type="NCBI Taxonomy" id="1348114"/>
    <lineage>
        <taxon>Bacteria</taxon>
        <taxon>Pseudomonadati</taxon>
        <taxon>Pseudomonadota</taxon>
        <taxon>Gammaproteobacteria</taxon>
        <taxon>Alteromonadales</taxon>
        <taxon>Pseudoalteromonadaceae</taxon>
        <taxon>Pseudoalteromonas</taxon>
    </lineage>
</organism>
<protein>
    <submittedName>
        <fullName evidence="3">TPR domain protein, component of TonB system</fullName>
    </submittedName>
</protein>
<evidence type="ECO:0000256" key="1">
    <source>
        <dbReference type="PROSITE-ProRule" id="PRU00339"/>
    </source>
</evidence>
<dbReference type="HOGENOM" id="CLU_038151_0_1_6"/>
<feature type="repeat" description="TPR" evidence="1">
    <location>
        <begin position="90"/>
        <end position="123"/>
    </location>
</feature>
<dbReference type="InterPro" id="IPR011990">
    <property type="entry name" value="TPR-like_helical_dom_sf"/>
</dbReference>
<evidence type="ECO:0000313" key="3">
    <source>
        <dbReference type="EMBL" id="AIY67095.1"/>
    </source>
</evidence>
<keyword evidence="4" id="KW-1185">Reference proteome</keyword>
<evidence type="ECO:0000313" key="4">
    <source>
        <dbReference type="Proteomes" id="UP000030341"/>
    </source>
</evidence>
<dbReference type="AlphaFoldDB" id="A0A0A7EKC3"/>
<dbReference type="SMART" id="SM00028">
    <property type="entry name" value="TPR"/>
    <property type="match status" value="5"/>
</dbReference>
<dbReference type="SUPFAM" id="SSF81901">
    <property type="entry name" value="HCP-like"/>
    <property type="match status" value="1"/>
</dbReference>
<name>A0A0A7EKC3_9GAMM</name>
<feature type="signal peptide" evidence="2">
    <location>
        <begin position="1"/>
        <end position="19"/>
    </location>
</feature>
<dbReference type="STRING" id="1348114.OM33_18670"/>
<dbReference type="Proteomes" id="UP000030341">
    <property type="component" value="Chromosome 2"/>
</dbReference>
<keyword evidence="2" id="KW-0732">Signal</keyword>
<dbReference type="EMBL" id="CP009889">
    <property type="protein sequence ID" value="AIY67095.1"/>
    <property type="molecule type" value="Genomic_DNA"/>
</dbReference>
<dbReference type="PROSITE" id="PS50005">
    <property type="entry name" value="TPR"/>
    <property type="match status" value="1"/>
</dbReference>
<accession>A0A0A7EKC3</accession>